<reference evidence="1" key="1">
    <citation type="submission" date="2020-07" db="EMBL/GenBank/DDBJ databases">
        <authorList>
            <person name="Lin J."/>
        </authorList>
    </citation>
    <scope>NUCLEOTIDE SEQUENCE</scope>
</reference>
<accession>A0A6V7Q1A0</accession>
<proteinExistence type="predicted"/>
<name>A0A6V7Q1A0_ANACO</name>
<sequence length="218" mass="23676">MGPTQQPIGGGAPLSPPRVNRTTQLYVFPVTNQSSGSLHFPHNLRCGEGWGPRPHHAYVVDPAHRSDPSGLVDRTNHLVATIPHPHRPSLLFEGFRPGVPRFGPAGSAKLAQSKALGFTHDNNNNNNNNKKVSGIQHGPGPVRFTAVQFNPVRSTGSGKECGGTGVFLPRVAVNPEVNKKPHVNKGEKQQKKQQYAVVAKETVPIQPPELLLPQEWTY</sequence>
<gene>
    <name evidence="1" type="ORF">CB5_LOCUS19979</name>
</gene>
<dbReference type="EMBL" id="LR862131">
    <property type="protein sequence ID" value="CAD1836768.1"/>
    <property type="molecule type" value="Genomic_DNA"/>
</dbReference>
<protein>
    <submittedName>
        <fullName evidence="1">Uncharacterized protein</fullName>
    </submittedName>
</protein>
<evidence type="ECO:0000313" key="1">
    <source>
        <dbReference type="EMBL" id="CAD1836768.1"/>
    </source>
</evidence>
<dbReference type="AlphaFoldDB" id="A0A6V7Q1A0"/>
<organism evidence="1">
    <name type="scientific">Ananas comosus var. bracteatus</name>
    <name type="common">red pineapple</name>
    <dbReference type="NCBI Taxonomy" id="296719"/>
    <lineage>
        <taxon>Eukaryota</taxon>
        <taxon>Viridiplantae</taxon>
        <taxon>Streptophyta</taxon>
        <taxon>Embryophyta</taxon>
        <taxon>Tracheophyta</taxon>
        <taxon>Spermatophyta</taxon>
        <taxon>Magnoliopsida</taxon>
        <taxon>Liliopsida</taxon>
        <taxon>Poales</taxon>
        <taxon>Bromeliaceae</taxon>
        <taxon>Bromelioideae</taxon>
        <taxon>Ananas</taxon>
    </lineage>
</organism>